<dbReference type="Pfam" id="PF07331">
    <property type="entry name" value="TctB"/>
    <property type="match status" value="1"/>
</dbReference>
<name>A0ABW7IXE7_9VIBR</name>
<evidence type="ECO:0000313" key="4">
    <source>
        <dbReference type="Proteomes" id="UP001607151"/>
    </source>
</evidence>
<keyword evidence="1" id="KW-1133">Transmembrane helix</keyword>
<proteinExistence type="predicted"/>
<evidence type="ECO:0000313" key="3">
    <source>
        <dbReference type="EMBL" id="MFH0266336.1"/>
    </source>
</evidence>
<dbReference type="EMBL" id="JBIHSN010000003">
    <property type="protein sequence ID" value="MFH0266336.1"/>
    <property type="molecule type" value="Genomic_DNA"/>
</dbReference>
<dbReference type="InterPro" id="IPR009936">
    <property type="entry name" value="DUF1468"/>
</dbReference>
<dbReference type="Proteomes" id="UP001607151">
    <property type="component" value="Unassembled WGS sequence"/>
</dbReference>
<keyword evidence="1" id="KW-0472">Membrane</keyword>
<dbReference type="RefSeq" id="WP_089138541.1">
    <property type="nucleotide sequence ID" value="NZ_AP018686.1"/>
</dbReference>
<keyword evidence="1" id="KW-0812">Transmembrane</keyword>
<feature type="transmembrane region" description="Helical" evidence="1">
    <location>
        <begin position="12"/>
        <end position="31"/>
    </location>
</feature>
<accession>A0ABW7IXE7</accession>
<protein>
    <submittedName>
        <fullName evidence="3">Tripartite tricarboxylate transporter TctB family protein</fullName>
    </submittedName>
</protein>
<evidence type="ECO:0000256" key="1">
    <source>
        <dbReference type="SAM" id="Phobius"/>
    </source>
</evidence>
<organism evidence="3 4">
    <name type="scientific">Vibrio rumoiensis</name>
    <dbReference type="NCBI Taxonomy" id="76258"/>
    <lineage>
        <taxon>Bacteria</taxon>
        <taxon>Pseudomonadati</taxon>
        <taxon>Pseudomonadota</taxon>
        <taxon>Gammaproteobacteria</taxon>
        <taxon>Vibrionales</taxon>
        <taxon>Vibrionaceae</taxon>
        <taxon>Vibrio</taxon>
    </lineage>
</organism>
<sequence length="163" mass="17864">MSKQQPANWDGLTGLFSISFGLAYGGYAYSLPQPMFGNPLEAIFMPLAISAIAIFIGVLLVIKGGISPSIQAIKALLNESQQHKANRRKIALTCVICFIYALTFEHLGYVISTFIFMFAMLAITNGLTHWKKNAIIAVAFSLGVFITFNELLSVNLPPFPLFN</sequence>
<reference evidence="3 4" key="1">
    <citation type="submission" date="2024-10" db="EMBL/GenBank/DDBJ databases">
        <authorList>
            <person name="Yibar A."/>
            <person name="Saticioglu I.B."/>
            <person name="Duman M."/>
            <person name="Ajmi N."/>
            <person name="Gurler F."/>
            <person name="Ay H."/>
            <person name="Onuk E."/>
            <person name="Guler S."/>
            <person name="Romalde J.L."/>
        </authorList>
    </citation>
    <scope>NUCLEOTIDE SEQUENCE [LARGE SCALE GENOMIC DNA]</scope>
    <source>
        <strain evidence="3 4">14-MA-B</strain>
    </source>
</reference>
<feature type="transmembrane region" description="Helical" evidence="1">
    <location>
        <begin position="134"/>
        <end position="154"/>
    </location>
</feature>
<feature type="transmembrane region" description="Helical" evidence="1">
    <location>
        <begin position="43"/>
        <end position="66"/>
    </location>
</feature>
<keyword evidence="4" id="KW-1185">Reference proteome</keyword>
<evidence type="ECO:0000259" key="2">
    <source>
        <dbReference type="Pfam" id="PF07331"/>
    </source>
</evidence>
<comment type="caution">
    <text evidence="3">The sequence shown here is derived from an EMBL/GenBank/DDBJ whole genome shotgun (WGS) entry which is preliminary data.</text>
</comment>
<gene>
    <name evidence="3" type="ORF">ACGRQ9_12865</name>
</gene>
<feature type="domain" description="DUF1468" evidence="2">
    <location>
        <begin position="15"/>
        <end position="157"/>
    </location>
</feature>